<name>A0A922S8Y6_SPOEX</name>
<dbReference type="AlphaFoldDB" id="A0A922S8Y6"/>
<sequence>MRGAELPALLALLAAWREAWSRAAGAGRCGRARRRASSYGLRALLREAGVTVSNKVLEALVLRFARDARLTHEAYVMALARLHVAHGEGGARGAGCGRGARGATSLTMRVLVAERFRSLDSRLKYNPVSLEEVGVAGRASRPGGSPLTAVLLQMILMTIYS</sequence>
<evidence type="ECO:0000313" key="3">
    <source>
        <dbReference type="Proteomes" id="UP000814243"/>
    </source>
</evidence>
<comment type="caution">
    <text evidence="2">The sequence shown here is derived from an EMBL/GenBank/DDBJ whole genome shotgun (WGS) entry which is preliminary data.</text>
</comment>
<gene>
    <name evidence="2" type="ORF">HF086_003699</name>
</gene>
<dbReference type="EMBL" id="JACEFF010000897">
    <property type="protein sequence ID" value="KAH9628745.1"/>
    <property type="molecule type" value="Genomic_DNA"/>
</dbReference>
<feature type="signal peptide" evidence="1">
    <location>
        <begin position="1"/>
        <end position="21"/>
    </location>
</feature>
<dbReference type="Proteomes" id="UP000814243">
    <property type="component" value="Unassembled WGS sequence"/>
</dbReference>
<reference evidence="2" key="1">
    <citation type="journal article" date="2021" name="G3 (Bethesda)">
        <title>Genome and transcriptome analysis of the beet armyworm Spodoptera exigua reveals targets for pest control. .</title>
        <authorList>
            <person name="Simon S."/>
            <person name="Breeschoten T."/>
            <person name="Jansen H.J."/>
            <person name="Dirks R.P."/>
            <person name="Schranz M.E."/>
            <person name="Ros V.I.D."/>
        </authorList>
    </citation>
    <scope>NUCLEOTIDE SEQUENCE</scope>
    <source>
        <strain evidence="2">TB_SE_WUR_2020</strain>
    </source>
</reference>
<protein>
    <submittedName>
        <fullName evidence="2">Uncharacterized protein</fullName>
    </submittedName>
</protein>
<proteinExistence type="predicted"/>
<evidence type="ECO:0000256" key="1">
    <source>
        <dbReference type="SAM" id="SignalP"/>
    </source>
</evidence>
<feature type="chain" id="PRO_5036696471" evidence="1">
    <location>
        <begin position="22"/>
        <end position="161"/>
    </location>
</feature>
<keyword evidence="1" id="KW-0732">Signal</keyword>
<accession>A0A922S8Y6</accession>
<organism evidence="2 3">
    <name type="scientific">Spodoptera exigua</name>
    <name type="common">Beet armyworm</name>
    <name type="synonym">Noctua fulgens</name>
    <dbReference type="NCBI Taxonomy" id="7107"/>
    <lineage>
        <taxon>Eukaryota</taxon>
        <taxon>Metazoa</taxon>
        <taxon>Ecdysozoa</taxon>
        <taxon>Arthropoda</taxon>
        <taxon>Hexapoda</taxon>
        <taxon>Insecta</taxon>
        <taxon>Pterygota</taxon>
        <taxon>Neoptera</taxon>
        <taxon>Endopterygota</taxon>
        <taxon>Lepidoptera</taxon>
        <taxon>Glossata</taxon>
        <taxon>Ditrysia</taxon>
        <taxon>Noctuoidea</taxon>
        <taxon>Noctuidae</taxon>
        <taxon>Amphipyrinae</taxon>
        <taxon>Spodoptera</taxon>
    </lineage>
</organism>
<evidence type="ECO:0000313" key="2">
    <source>
        <dbReference type="EMBL" id="KAH9628745.1"/>
    </source>
</evidence>